<keyword evidence="2" id="KW-1133">Transmembrane helix</keyword>
<comment type="caution">
    <text evidence="3">The sequence shown here is derived from an EMBL/GenBank/DDBJ whole genome shotgun (WGS) entry which is preliminary data.</text>
</comment>
<dbReference type="OrthoDB" id="4510955at2759"/>
<evidence type="ECO:0000256" key="1">
    <source>
        <dbReference type="SAM" id="MobiDB-lite"/>
    </source>
</evidence>
<dbReference type="EMBL" id="MSFK01000030">
    <property type="protein sequence ID" value="PWY74526.1"/>
    <property type="molecule type" value="Genomic_DNA"/>
</dbReference>
<organism evidence="3 4">
    <name type="scientific">Aspergillus sclerotioniger CBS 115572</name>
    <dbReference type="NCBI Taxonomy" id="1450535"/>
    <lineage>
        <taxon>Eukaryota</taxon>
        <taxon>Fungi</taxon>
        <taxon>Dikarya</taxon>
        <taxon>Ascomycota</taxon>
        <taxon>Pezizomycotina</taxon>
        <taxon>Eurotiomycetes</taxon>
        <taxon>Eurotiomycetidae</taxon>
        <taxon>Eurotiales</taxon>
        <taxon>Aspergillaceae</taxon>
        <taxon>Aspergillus</taxon>
        <taxon>Aspergillus subgen. Circumdati</taxon>
    </lineage>
</organism>
<accession>A0A317VJP4</accession>
<feature type="region of interest" description="Disordered" evidence="1">
    <location>
        <begin position="33"/>
        <end position="60"/>
    </location>
</feature>
<sequence>MPLSTSNIIGIVTVIVSCPPLLLLIWKIIDRRHRRPDGPSSTTRELGVRREIPPGPYSLPPYPTVNHQSGLLNTSFVFQYSMTSRIQEIRVYENTFQGQIYPTEPQ</sequence>
<name>A0A317VJP4_9EURO</name>
<dbReference type="AlphaFoldDB" id="A0A317VJP4"/>
<evidence type="ECO:0000313" key="4">
    <source>
        <dbReference type="Proteomes" id="UP000246702"/>
    </source>
</evidence>
<proteinExistence type="predicted"/>
<dbReference type="RefSeq" id="XP_025463719.1">
    <property type="nucleotide sequence ID" value="XM_025612537.1"/>
</dbReference>
<evidence type="ECO:0000313" key="3">
    <source>
        <dbReference type="EMBL" id="PWY74526.1"/>
    </source>
</evidence>
<keyword evidence="4" id="KW-1185">Reference proteome</keyword>
<feature type="transmembrane region" description="Helical" evidence="2">
    <location>
        <begin position="6"/>
        <end position="26"/>
    </location>
</feature>
<evidence type="ECO:0000256" key="2">
    <source>
        <dbReference type="SAM" id="Phobius"/>
    </source>
</evidence>
<keyword evidence="2" id="KW-0812">Transmembrane</keyword>
<dbReference type="Proteomes" id="UP000246702">
    <property type="component" value="Unassembled WGS sequence"/>
</dbReference>
<gene>
    <name evidence="3" type="ORF">BO94DRAFT_538686</name>
</gene>
<reference evidence="3 4" key="1">
    <citation type="submission" date="2016-12" db="EMBL/GenBank/DDBJ databases">
        <title>The genomes of Aspergillus section Nigri reveals drivers in fungal speciation.</title>
        <authorList>
            <consortium name="DOE Joint Genome Institute"/>
            <person name="Vesth T.C."/>
            <person name="Nybo J."/>
            <person name="Theobald S."/>
            <person name="Brandl J."/>
            <person name="Frisvad J.C."/>
            <person name="Nielsen K.F."/>
            <person name="Lyhne E.K."/>
            <person name="Kogle M.E."/>
            <person name="Kuo A."/>
            <person name="Riley R."/>
            <person name="Clum A."/>
            <person name="Nolan M."/>
            <person name="Lipzen A."/>
            <person name="Salamov A."/>
            <person name="Henrissat B."/>
            <person name="Wiebenga A."/>
            <person name="De Vries R.P."/>
            <person name="Grigoriev I.V."/>
            <person name="Mortensen U.H."/>
            <person name="Andersen M.R."/>
            <person name="Baker S.E."/>
        </authorList>
    </citation>
    <scope>NUCLEOTIDE SEQUENCE [LARGE SCALE GENOMIC DNA]</scope>
    <source>
        <strain evidence="3 4">CBS 115572</strain>
    </source>
</reference>
<dbReference type="GeneID" id="37114680"/>
<keyword evidence="2" id="KW-0472">Membrane</keyword>
<protein>
    <submittedName>
        <fullName evidence="3">Uncharacterized protein</fullName>
    </submittedName>
</protein>